<gene>
    <name evidence="2" type="ORF">ERS852450_02426</name>
</gene>
<dbReference type="PANTHER" id="PTHR37478">
    <property type="match status" value="1"/>
</dbReference>
<organism evidence="2 3">
    <name type="scientific">Anaerobutyricum hallii</name>
    <dbReference type="NCBI Taxonomy" id="39488"/>
    <lineage>
        <taxon>Bacteria</taxon>
        <taxon>Bacillati</taxon>
        <taxon>Bacillota</taxon>
        <taxon>Clostridia</taxon>
        <taxon>Lachnospirales</taxon>
        <taxon>Lachnospiraceae</taxon>
        <taxon>Anaerobutyricum</taxon>
    </lineage>
</organism>
<sequence>MPRPIKCRKVCHFPNVLEFLPADDTDKKTPIVLTVDEYETIRLLNKKGYSQEQCAVSMQIARTTVQRIYEIARKKIADALIDGHLLRIEGGDFRICDGQSGNCSFGGCYKQEIYKKYAAEKGEGIMRIAVTYENGQIFQHFGHTETFKTTTGKDIHVVSMDVEATVVIKK</sequence>
<dbReference type="Pfam" id="PF02001">
    <property type="entry name" value="DUF134"/>
    <property type="match status" value="1"/>
</dbReference>
<dbReference type="AlphaFoldDB" id="A0A174HVJ9"/>
<dbReference type="InterPro" id="IPR036105">
    <property type="entry name" value="DiNase_FeMo-co_biosyn_sf"/>
</dbReference>
<protein>
    <submittedName>
        <fullName evidence="2">Protein of uncharacterized function DUF134</fullName>
    </submittedName>
</protein>
<dbReference type="SUPFAM" id="SSF53146">
    <property type="entry name" value="Nitrogenase accessory factor-like"/>
    <property type="match status" value="1"/>
</dbReference>
<name>A0A174HVJ9_9FIRM</name>
<evidence type="ECO:0000313" key="3">
    <source>
        <dbReference type="Proteomes" id="UP000095679"/>
    </source>
</evidence>
<comment type="similarity">
    <text evidence="1">Belongs to the UPF0251 family.</text>
</comment>
<proteinExistence type="inferred from homology"/>
<dbReference type="RefSeq" id="WP_242861929.1">
    <property type="nucleotide sequence ID" value="NZ_BLYK01000018.1"/>
</dbReference>
<dbReference type="Proteomes" id="UP000095679">
    <property type="component" value="Unassembled WGS sequence"/>
</dbReference>
<dbReference type="EMBL" id="CYZL01000025">
    <property type="protein sequence ID" value="CUO79002.1"/>
    <property type="molecule type" value="Genomic_DNA"/>
</dbReference>
<evidence type="ECO:0000256" key="1">
    <source>
        <dbReference type="ARBA" id="ARBA00009350"/>
    </source>
</evidence>
<dbReference type="PANTHER" id="PTHR37478:SF2">
    <property type="entry name" value="UPF0251 PROTEIN TK0562"/>
    <property type="match status" value="1"/>
</dbReference>
<dbReference type="InterPro" id="IPR002852">
    <property type="entry name" value="UPF0251"/>
</dbReference>
<reference evidence="2 3" key="1">
    <citation type="submission" date="2015-09" db="EMBL/GenBank/DDBJ databases">
        <authorList>
            <consortium name="Pathogen Informatics"/>
        </authorList>
    </citation>
    <scope>NUCLEOTIDE SEQUENCE [LARGE SCALE GENOMIC DNA]</scope>
    <source>
        <strain evidence="2 3">2789STDY5834835</strain>
    </source>
</reference>
<evidence type="ECO:0000313" key="2">
    <source>
        <dbReference type="EMBL" id="CUO79002.1"/>
    </source>
</evidence>
<accession>A0A174HVJ9</accession>